<evidence type="ECO:0000313" key="8">
    <source>
        <dbReference type="Proteomes" id="UP001373714"/>
    </source>
</evidence>
<feature type="region of interest" description="Disordered" evidence="5">
    <location>
        <begin position="1036"/>
        <end position="1397"/>
    </location>
</feature>
<feature type="coiled-coil region" evidence="4">
    <location>
        <begin position="1446"/>
        <end position="1512"/>
    </location>
</feature>
<feature type="region of interest" description="Disordered" evidence="5">
    <location>
        <begin position="1"/>
        <end position="22"/>
    </location>
</feature>
<evidence type="ECO:0000256" key="2">
    <source>
        <dbReference type="ARBA" id="ARBA00022448"/>
    </source>
</evidence>
<name>A0AAV9VKG5_9PEZI</name>
<feature type="compositionally biased region" description="Low complexity" evidence="5">
    <location>
        <begin position="1002"/>
        <end position="1013"/>
    </location>
</feature>
<feature type="compositionally biased region" description="Low complexity" evidence="5">
    <location>
        <begin position="1145"/>
        <end position="1158"/>
    </location>
</feature>
<feature type="compositionally biased region" description="Basic and acidic residues" evidence="5">
    <location>
        <begin position="1246"/>
        <end position="1257"/>
    </location>
</feature>
<evidence type="ECO:0000256" key="1">
    <source>
        <dbReference type="ARBA" id="ARBA00004123"/>
    </source>
</evidence>
<feature type="compositionally biased region" description="Acidic residues" evidence="5">
    <location>
        <begin position="1345"/>
        <end position="1357"/>
    </location>
</feature>
<evidence type="ECO:0000256" key="5">
    <source>
        <dbReference type="SAM" id="MobiDB-lite"/>
    </source>
</evidence>
<reference evidence="7 8" key="1">
    <citation type="submission" date="2019-10" db="EMBL/GenBank/DDBJ databases">
        <authorList>
            <person name="Palmer J.M."/>
        </authorList>
    </citation>
    <scope>NUCLEOTIDE SEQUENCE [LARGE SCALE GENOMIC DNA]</scope>
    <source>
        <strain evidence="7 8">TWF730</strain>
    </source>
</reference>
<feature type="domain" description="Nucleoporin Nup159/Nup146 N-terminal" evidence="6">
    <location>
        <begin position="91"/>
        <end position="457"/>
    </location>
</feature>
<feature type="region of interest" description="Disordered" evidence="5">
    <location>
        <begin position="486"/>
        <end position="644"/>
    </location>
</feature>
<feature type="compositionally biased region" description="Basic and acidic residues" evidence="5">
    <location>
        <begin position="1160"/>
        <end position="1181"/>
    </location>
</feature>
<feature type="compositionally biased region" description="Polar residues" evidence="5">
    <location>
        <begin position="506"/>
        <end position="515"/>
    </location>
</feature>
<dbReference type="InterPro" id="IPR015943">
    <property type="entry name" value="WD40/YVTN_repeat-like_dom_sf"/>
</dbReference>
<feature type="region of interest" description="Disordered" evidence="5">
    <location>
        <begin position="939"/>
        <end position="981"/>
    </location>
</feature>
<keyword evidence="8" id="KW-1185">Reference proteome</keyword>
<gene>
    <name evidence="7" type="ORF">TWF730_005057</name>
</gene>
<comment type="subcellular location">
    <subcellularLocation>
        <location evidence="1">Nucleus</location>
    </subcellularLocation>
</comment>
<accession>A0AAV9VKG5</accession>
<feature type="region of interest" description="Disordered" evidence="5">
    <location>
        <begin position="772"/>
        <end position="793"/>
    </location>
</feature>
<keyword evidence="2" id="KW-0813">Transport</keyword>
<comment type="caution">
    <text evidence="7">The sequence shown here is derived from an EMBL/GenBank/DDBJ whole genome shotgun (WGS) entry which is preliminary data.</text>
</comment>
<evidence type="ECO:0000259" key="6">
    <source>
        <dbReference type="Pfam" id="PF16755"/>
    </source>
</evidence>
<evidence type="ECO:0000256" key="4">
    <source>
        <dbReference type="SAM" id="Coils"/>
    </source>
</evidence>
<feature type="region of interest" description="Disordered" evidence="5">
    <location>
        <begin position="1751"/>
        <end position="1806"/>
    </location>
</feature>
<dbReference type="Pfam" id="PF16755">
    <property type="entry name" value="Beta-prop_NUP159_NUP214"/>
    <property type="match status" value="1"/>
</dbReference>
<feature type="compositionally biased region" description="Polar residues" evidence="5">
    <location>
        <begin position="1056"/>
        <end position="1067"/>
    </location>
</feature>
<proteinExistence type="predicted"/>
<feature type="region of interest" description="Disordered" evidence="5">
    <location>
        <begin position="897"/>
        <end position="924"/>
    </location>
</feature>
<feature type="compositionally biased region" description="Low complexity" evidence="5">
    <location>
        <begin position="897"/>
        <end position="910"/>
    </location>
</feature>
<evidence type="ECO:0000256" key="3">
    <source>
        <dbReference type="ARBA" id="ARBA00023242"/>
    </source>
</evidence>
<dbReference type="GO" id="GO:0005634">
    <property type="term" value="C:nucleus"/>
    <property type="evidence" value="ECO:0007669"/>
    <property type="project" value="UniProtKB-SubCell"/>
</dbReference>
<dbReference type="Proteomes" id="UP001373714">
    <property type="component" value="Unassembled WGS sequence"/>
</dbReference>
<feature type="compositionally biased region" description="Low complexity" evidence="5">
    <location>
        <begin position="487"/>
        <end position="499"/>
    </location>
</feature>
<dbReference type="Gene3D" id="2.130.10.10">
    <property type="entry name" value="YVTN repeat-like/Quinoprotein amine dehydrogenase"/>
    <property type="match status" value="1"/>
</dbReference>
<sequence length="1966" mass="206982">MSFGQPSSFGVLNSSQTAPNTAFSRSNSIAQGATNTAFSRSSSIAAPHGPAEVVMGDEVPESESDAIGYVGLAGELKVKVFDGQYPENDLPIPSSQLLSVSQKRQLFAAGGPQGVVVARTSTLRASFKNISSANGKIIPFQPECVIPMSLRLSHIAFTADGTYLLLAAQLGGIAVYLVDEILSKGNDVQPQSQIIIGPLLEMKPIPTVAEAEKVCVLVGSGWGQGGNVGILDLKTSQIQENLKSGVTTVCWSPKGKQIICGGSGGGFAWIKPDGKQDDAVEGVPNYPNYFVSSIFWIEAATIFVVLTPKPQLGQPHDNESIHFVLMRELHTRKHTFYRINDMTPPFGMTSRPTYHSFIHLKAWGPNLKDCLILSNTCSTDIGTVLRLTNTPFTPTSIMSDGRRATLPLTADGGDTTPIGLSLDLTATDVERVTNPFPNVEQSATSLPCMWVLTNEGVISAYWVVHSDAIKVGNSAGAYPELVAYESQQPPQTPQRTTGPAFGQAGFGQSQTSTFGTPKPAFGQPSTPTSTFGQPSKPLAFGQPSAPVSTFGQASQPANSFGQASTGTSAFGQQSQPNPAFGQPSQPTSTFGQSSAPQPVFGQSSAPQSAFGQSAGAFGQTAPKPAFGQPSFGSTSALGRPGMSSGAFGSSTGSAFGGGSAFGAQQGASAFGQKPAAPAFGATTALGSAAPAFGSPAPLGSTAPAFGSATALGQARPAFGQPAFGSSGAGTGFGQTSQLGSKLSAFGSTTAASTGGFAKFSGGGGFGSSNTTTTASPAFLQQSGSNNPFASKEPDTFGTLKNGATVSAFGSGGQGNFAISSAFGSTATPDNGKPSGSGPGTGAFGAFGNSLGSALSQPAASINIKDDEMADSDGEVEQPRAGVRGGNMFSLSAVNNTATAATETPKPLAPAFGQPSQLSAGPSKPSAFGSGIFGSTLNKEPKGAFGSQNKTPALAPAFGTSESKPSVPVSAFGPKSPETPSDKVGTGLFGSALQRTTSGAQPASAFGTTGSSSSKLAPAFGTTTASVTSAFSKSVAPTSAFAAGPSSPSKPIVSAFGQKSTPVVSSPEKTPVASEVGAAASKVLPSDDSDEDTDHSLQEVEAAPLPPDFAPAVKKSQPTLSEDAPLPPDFAPVKAGPLKTPLPESAPRTPALAPTLPKPVEQAEKPTEKPAAKSDTTKDKTPPKSNLFGLPPPAQSPASTLKPTKAANPMSNRRGSKLTTTNVLKPTLSGRTPSQKAGATTKGTKLASKDHDEKDDLGSPKLESFFPGAGAKVVGPQKNGESVLTLGKSAKAIDTGFSFGDSKIDEISDSSEEEDEDDASDADNDENNGLDPGEDSDQPTGSEDGIWVEDGDTEDEDSPTQQPIPPKNIKNPPRRDLGSLFSHASPPPTERTVKRVPVTTTKAAYVPKTANKAPIKLQEPSKVTPNSLAAVLSPNSTKTKKEDVSDRHELKNNLDNFDTDKEKRERELLEARDRALREQEHLLAMKRLEIARNRELNNKEEEEKRREADYREKLALPPDPSPTLNPLIPYREQASVTNFEGQDGALENAVITLERRIDNFGENIKNLKAFVIYHRESDHFTLDDPRPVEELRVTAAPDISLMAKDLMEKFHELEKTLDLAAFRAGITPLIRDIDYLVARASDIPNMLLIHNHPELRAYLRKRPLSSQQRMRQAYLRRKLPIMRRRFKRTEGMYRVLQARIACLNKNNGTNIGDLAPPTIEHLRESAVYLADSMRERAQRVDELEGALRKMRLSGGSPAMSRGTTPSFRASSIGFSTSGRDFDRGSTPGWLRSTRKSKGPLFSLPTKAAPGPDSLDYYESTIDNPISRYQYGKQPKLKPKTISGPGTFGLTEEELGEDEYFNGKDPSSSNGFPIATSYDRIMAGMRKEILITPKKGDTSREVPETPASRRVNKFVGVQVAMMTGGRARKTWINETDYLEDRKLKKEIGGRLSKLIKQVGVKTTKIELA</sequence>
<keyword evidence="3" id="KW-0539">Nucleus</keyword>
<feature type="compositionally biased region" description="Polar residues" evidence="5">
    <location>
        <begin position="778"/>
        <end position="788"/>
    </location>
</feature>
<dbReference type="SUPFAM" id="SSF117289">
    <property type="entry name" value="Nucleoporin domain"/>
    <property type="match status" value="1"/>
</dbReference>
<feature type="compositionally biased region" description="Polar residues" evidence="5">
    <location>
        <begin position="545"/>
        <end position="611"/>
    </location>
</feature>
<dbReference type="EMBL" id="JAVHNS010000002">
    <property type="protein sequence ID" value="KAK6361322.1"/>
    <property type="molecule type" value="Genomic_DNA"/>
</dbReference>
<feature type="compositionally biased region" description="Polar residues" evidence="5">
    <location>
        <begin position="523"/>
        <end position="533"/>
    </location>
</feature>
<dbReference type="InterPro" id="IPR039462">
    <property type="entry name" value="Nup159/Nup146_N"/>
</dbReference>
<feature type="compositionally biased region" description="Polar residues" evidence="5">
    <location>
        <begin position="1760"/>
        <end position="1777"/>
    </location>
</feature>
<evidence type="ECO:0000313" key="7">
    <source>
        <dbReference type="EMBL" id="KAK6361322.1"/>
    </source>
</evidence>
<feature type="compositionally biased region" description="Polar residues" evidence="5">
    <location>
        <begin position="1208"/>
        <end position="1242"/>
    </location>
</feature>
<protein>
    <recommendedName>
        <fullName evidence="6">Nucleoporin Nup159/Nup146 N-terminal domain-containing protein</fullName>
    </recommendedName>
</protein>
<feature type="compositionally biased region" description="Acidic residues" evidence="5">
    <location>
        <begin position="1306"/>
        <end position="1336"/>
    </location>
</feature>
<organism evidence="7 8">
    <name type="scientific">Orbilia blumenaviensis</name>
    <dbReference type="NCBI Taxonomy" id="1796055"/>
    <lineage>
        <taxon>Eukaryota</taxon>
        <taxon>Fungi</taxon>
        <taxon>Dikarya</taxon>
        <taxon>Ascomycota</taxon>
        <taxon>Pezizomycotina</taxon>
        <taxon>Orbiliomycetes</taxon>
        <taxon>Orbiliales</taxon>
        <taxon>Orbiliaceae</taxon>
        <taxon>Orbilia</taxon>
    </lineage>
</organism>
<keyword evidence="4" id="KW-0175">Coiled coil</keyword>
<feature type="region of interest" description="Disordered" evidence="5">
    <location>
        <begin position="998"/>
        <end position="1018"/>
    </location>
</feature>